<dbReference type="InterPro" id="IPR028082">
    <property type="entry name" value="Peripla_BP_I"/>
</dbReference>
<evidence type="ECO:0000259" key="4">
    <source>
        <dbReference type="PROSITE" id="PS50801"/>
    </source>
</evidence>
<dbReference type="Pfam" id="PF01740">
    <property type="entry name" value="STAS"/>
    <property type="match status" value="1"/>
</dbReference>
<dbReference type="CDD" id="cd06267">
    <property type="entry name" value="PBP1_LacI_sugar_binding-like"/>
    <property type="match status" value="1"/>
</dbReference>
<proteinExistence type="predicted"/>
<dbReference type="PROSITE" id="PS50801">
    <property type="entry name" value="STAS"/>
    <property type="match status" value="1"/>
</dbReference>
<dbReference type="PANTHER" id="PTHR30146">
    <property type="entry name" value="LACI-RELATED TRANSCRIPTIONAL REPRESSOR"/>
    <property type="match status" value="1"/>
</dbReference>
<dbReference type="Gene3D" id="3.40.50.2300">
    <property type="match status" value="2"/>
</dbReference>
<dbReference type="RefSeq" id="WP_272101105.1">
    <property type="nucleotide sequence ID" value="NZ_JAQNDK010000004.1"/>
</dbReference>
<keyword evidence="3" id="KW-0804">Transcription</keyword>
<dbReference type="Pfam" id="PF13377">
    <property type="entry name" value="Peripla_BP_3"/>
    <property type="match status" value="1"/>
</dbReference>
<dbReference type="EMBL" id="JAQNDK010000004">
    <property type="protein sequence ID" value="MDC0682955.1"/>
    <property type="molecule type" value="Genomic_DNA"/>
</dbReference>
<keyword evidence="2" id="KW-0238">DNA-binding</keyword>
<dbReference type="PANTHER" id="PTHR30146:SF120">
    <property type="entry name" value="ALANINE RACEMASE"/>
    <property type="match status" value="1"/>
</dbReference>
<evidence type="ECO:0000313" key="5">
    <source>
        <dbReference type="EMBL" id="MDC0682955.1"/>
    </source>
</evidence>
<protein>
    <submittedName>
        <fullName evidence="5">Substrate-binding domain-containing protein</fullName>
    </submittedName>
</protein>
<dbReference type="InterPro" id="IPR036513">
    <property type="entry name" value="STAS_dom_sf"/>
</dbReference>
<dbReference type="Proteomes" id="UP001217485">
    <property type="component" value="Unassembled WGS sequence"/>
</dbReference>
<evidence type="ECO:0000256" key="3">
    <source>
        <dbReference type="ARBA" id="ARBA00023163"/>
    </source>
</evidence>
<dbReference type="SUPFAM" id="SSF53822">
    <property type="entry name" value="Periplasmic binding protein-like I"/>
    <property type="match status" value="1"/>
</dbReference>
<evidence type="ECO:0000256" key="2">
    <source>
        <dbReference type="ARBA" id="ARBA00023125"/>
    </source>
</evidence>
<keyword evidence="1" id="KW-0805">Transcription regulation</keyword>
<keyword evidence="6" id="KW-1185">Reference proteome</keyword>
<evidence type="ECO:0000313" key="6">
    <source>
        <dbReference type="Proteomes" id="UP001217485"/>
    </source>
</evidence>
<organism evidence="5 6">
    <name type="scientific">Sorangium atrum</name>
    <dbReference type="NCBI Taxonomy" id="2995308"/>
    <lineage>
        <taxon>Bacteria</taxon>
        <taxon>Pseudomonadati</taxon>
        <taxon>Myxococcota</taxon>
        <taxon>Polyangia</taxon>
        <taxon>Polyangiales</taxon>
        <taxon>Polyangiaceae</taxon>
        <taxon>Sorangium</taxon>
    </lineage>
</organism>
<comment type="caution">
    <text evidence="5">The sequence shown here is derived from an EMBL/GenBank/DDBJ whole genome shotgun (WGS) entry which is preliminary data.</text>
</comment>
<dbReference type="CDD" id="cd07041">
    <property type="entry name" value="STAS_RsbR_RsbS_like"/>
    <property type="match status" value="1"/>
</dbReference>
<dbReference type="InterPro" id="IPR046335">
    <property type="entry name" value="LacI/GalR-like_sensor"/>
</dbReference>
<gene>
    <name evidence="5" type="ORF">POL72_34830</name>
</gene>
<dbReference type="SUPFAM" id="SSF52091">
    <property type="entry name" value="SpoIIaa-like"/>
    <property type="match status" value="1"/>
</dbReference>
<sequence length="716" mass="78004">MKTGPVDQRTSKVIGVASVFLDNSFNTTAFRGMHRAARARGYELLLIYATPRRVLERRVALRHVAGWIAMYNTDGLEELLSDGKPGVIFCAPPLGTRCPVVRAENHDSIHLLVDHLIRLGHRRIAYIGMTGSDDFHERSRVFDQALRARGIEADLNLLSEFHECAILYTEQRFHQLLERNGKFCTALVAGNDEMAIGAINAIRAHGYRVPEDIAVVGFDDINAAQHCDPPLTTVRQDPALLGSMAVERLIDLLDGLPPRELVTRGPAELVVRRSCGSGCAAWNTAPVAPAIEAPEGDWQRVLSRQMSLLMDGWELPLSDDAPLGWPEAEVIAQGLGAALAGEEPLDVETLQRAFAAGVTRNDKIEVLLAVVKLVEQTAARRLAVAPGPEAARRLETFLDRVRLSQQRALAAWERRNVKSLERLVRAKVHMSRLLASKHAWTQERLEWLAQTSIGVGCIALWADASGSSEPEFVVHSVYPYDTDLTTLVGQRYPAGDFPPPALRAAALPDEPGGYLLLVPLVSARRDWGTLVLGGLHLESFVGNLHPLAMWVSLLIAAFEHHDMEATLQAERDMLAAAYERERALASTVRELGCPVIPLLPGVLLISLIGAIDAARAQQILEAALSGVAREGARWVLLDVTGVPFVDEATAAALVQTAQATRLLGARVSLVGVGPGMAQGMVGLGIELRDISIFQSLAAAISDLTRPEKKRKARRPE</sequence>
<accession>A0ABT5C9A1</accession>
<dbReference type="InterPro" id="IPR002645">
    <property type="entry name" value="STAS_dom"/>
</dbReference>
<name>A0ABT5C9A1_9BACT</name>
<evidence type="ECO:0000256" key="1">
    <source>
        <dbReference type="ARBA" id="ARBA00023015"/>
    </source>
</evidence>
<dbReference type="Gene3D" id="3.30.750.24">
    <property type="entry name" value="STAS domain"/>
    <property type="match status" value="1"/>
</dbReference>
<reference evidence="5 6" key="1">
    <citation type="submission" date="2023-01" db="EMBL/GenBank/DDBJ databases">
        <title>Minimal conservation of predation-associated metabolite biosynthetic gene clusters underscores biosynthetic potential of Myxococcota including descriptions for ten novel species: Archangium lansinium sp. nov., Myxococcus landrumus sp. nov., Nannocystis bai.</title>
        <authorList>
            <person name="Ahearne A."/>
            <person name="Stevens C."/>
            <person name="Dowd S."/>
        </authorList>
    </citation>
    <scope>NUCLEOTIDE SEQUENCE [LARGE SCALE GENOMIC DNA]</scope>
    <source>
        <strain evidence="5 6">WIWO2</strain>
    </source>
</reference>
<feature type="domain" description="STAS" evidence="4">
    <location>
        <begin position="592"/>
        <end position="703"/>
    </location>
</feature>